<gene>
    <name evidence="1" type="ORF">GBA65_03445</name>
</gene>
<name>A0A6G8PTR2_9ACTN</name>
<accession>A0A6G8PTR2</accession>
<evidence type="ECO:0000313" key="2">
    <source>
        <dbReference type="Proteomes" id="UP000502706"/>
    </source>
</evidence>
<dbReference type="EMBL" id="CP045121">
    <property type="protein sequence ID" value="QIN77724.1"/>
    <property type="molecule type" value="Genomic_DNA"/>
</dbReference>
<organism evidence="1 2">
    <name type="scientific">Rubrobacter marinus</name>
    <dbReference type="NCBI Taxonomy" id="2653852"/>
    <lineage>
        <taxon>Bacteria</taxon>
        <taxon>Bacillati</taxon>
        <taxon>Actinomycetota</taxon>
        <taxon>Rubrobacteria</taxon>
        <taxon>Rubrobacterales</taxon>
        <taxon>Rubrobacteraceae</taxon>
        <taxon>Rubrobacter</taxon>
    </lineage>
</organism>
<reference evidence="1 2" key="1">
    <citation type="submission" date="2019-10" db="EMBL/GenBank/DDBJ databases">
        <title>Rubrobacter sp nov SCSIO 52915 isolated from a deep-sea sediment in the South China Sea.</title>
        <authorList>
            <person name="Chen R.W."/>
        </authorList>
    </citation>
    <scope>NUCLEOTIDE SEQUENCE [LARGE SCALE GENOMIC DNA]</scope>
    <source>
        <strain evidence="1 2">SCSIO 52915</strain>
    </source>
</reference>
<dbReference type="AlphaFoldDB" id="A0A6G8PTR2"/>
<dbReference type="KEGG" id="rmar:GBA65_03445"/>
<proteinExistence type="predicted"/>
<dbReference type="Proteomes" id="UP000502706">
    <property type="component" value="Chromosome"/>
</dbReference>
<keyword evidence="2" id="KW-1185">Reference proteome</keyword>
<protein>
    <submittedName>
        <fullName evidence="1">Uncharacterized protein</fullName>
    </submittedName>
</protein>
<dbReference type="InterPro" id="IPR036412">
    <property type="entry name" value="HAD-like_sf"/>
</dbReference>
<dbReference type="RefSeq" id="WP_166395402.1">
    <property type="nucleotide sequence ID" value="NZ_CP045121.1"/>
</dbReference>
<dbReference type="SUPFAM" id="SSF56784">
    <property type="entry name" value="HAD-like"/>
    <property type="match status" value="1"/>
</dbReference>
<evidence type="ECO:0000313" key="1">
    <source>
        <dbReference type="EMBL" id="QIN77724.1"/>
    </source>
</evidence>
<sequence length="113" mass="12493">MNVFFDVQGTLLAGGVPRPCVREVFLELAARGHDVYLWSSAGAGYAAEAARVLGVEDLVLGCWSKNPPPPVIVDYVVDDQRDFAEHHGGYVVPPFKGDPEDRELWRVAEKLDR</sequence>